<reference evidence="2" key="1">
    <citation type="submission" date="2021-03" db="EMBL/GenBank/DDBJ databases">
        <authorList>
            <person name="Sun Q."/>
        </authorList>
    </citation>
    <scope>NUCLEOTIDE SEQUENCE</scope>
    <source>
        <strain evidence="2">CCM 8862</strain>
    </source>
</reference>
<name>A0A939IY62_9CORY</name>
<protein>
    <submittedName>
        <fullName evidence="2">Uncharacterized protein</fullName>
    </submittedName>
</protein>
<sequence length="168" mass="17624">MKKKTAAITACIAVAASCFAPAQAAGFAAKESWTRGAEGVNKFIDSQDCTFMRGHAPMMGYVPGSTFEQAKAAVNANPIIDEYMSRRIDQGAGTRAKMVPPAVRQDLIELGIAGTLKKVADCNLIADPDNTADKEYDAALAKGNAAHTTIDPAGVVAEIPFVIQSFSS</sequence>
<evidence type="ECO:0000313" key="2">
    <source>
        <dbReference type="EMBL" id="MBN9645200.1"/>
    </source>
</evidence>
<dbReference type="PROSITE" id="PS51257">
    <property type="entry name" value="PROKAR_LIPOPROTEIN"/>
    <property type="match status" value="1"/>
</dbReference>
<keyword evidence="3" id="KW-1185">Reference proteome</keyword>
<comment type="caution">
    <text evidence="2">The sequence shown here is derived from an EMBL/GenBank/DDBJ whole genome shotgun (WGS) entry which is preliminary data.</text>
</comment>
<evidence type="ECO:0000256" key="1">
    <source>
        <dbReference type="SAM" id="SignalP"/>
    </source>
</evidence>
<dbReference type="Proteomes" id="UP000664332">
    <property type="component" value="Unassembled WGS sequence"/>
</dbReference>
<organism evidence="2 3">
    <name type="scientific">Corynebacterium mendelii</name>
    <dbReference type="NCBI Taxonomy" id="2765362"/>
    <lineage>
        <taxon>Bacteria</taxon>
        <taxon>Bacillati</taxon>
        <taxon>Actinomycetota</taxon>
        <taxon>Actinomycetes</taxon>
        <taxon>Mycobacteriales</taxon>
        <taxon>Corynebacteriaceae</taxon>
        <taxon>Corynebacterium</taxon>
    </lineage>
</organism>
<dbReference type="EMBL" id="JAFLEQ010000017">
    <property type="protein sequence ID" value="MBN9645200.1"/>
    <property type="molecule type" value="Genomic_DNA"/>
</dbReference>
<feature type="chain" id="PRO_5036761451" evidence="1">
    <location>
        <begin position="25"/>
        <end position="168"/>
    </location>
</feature>
<feature type="signal peptide" evidence="1">
    <location>
        <begin position="1"/>
        <end position="24"/>
    </location>
</feature>
<proteinExistence type="predicted"/>
<gene>
    <name evidence="2" type="ORF">JZY06_11345</name>
</gene>
<keyword evidence="1" id="KW-0732">Signal</keyword>
<evidence type="ECO:0000313" key="3">
    <source>
        <dbReference type="Proteomes" id="UP000664332"/>
    </source>
</evidence>
<dbReference type="AlphaFoldDB" id="A0A939IY62"/>
<dbReference type="RefSeq" id="WP_207279671.1">
    <property type="nucleotide sequence ID" value="NZ_JAFLEQ010000017.1"/>
</dbReference>
<accession>A0A939IY62</accession>